<protein>
    <submittedName>
        <fullName evidence="1">Uncharacterized protein</fullName>
    </submittedName>
</protein>
<organism evidence="1 2">
    <name type="scientific">Dibothriocephalus latus</name>
    <name type="common">Fish tapeworm</name>
    <name type="synonym">Diphyllobothrium latum</name>
    <dbReference type="NCBI Taxonomy" id="60516"/>
    <lineage>
        <taxon>Eukaryota</taxon>
        <taxon>Metazoa</taxon>
        <taxon>Spiralia</taxon>
        <taxon>Lophotrochozoa</taxon>
        <taxon>Platyhelminthes</taxon>
        <taxon>Cestoda</taxon>
        <taxon>Eucestoda</taxon>
        <taxon>Diphyllobothriidea</taxon>
        <taxon>Diphyllobothriidae</taxon>
        <taxon>Dibothriocephalus</taxon>
    </lineage>
</organism>
<reference evidence="1 2" key="1">
    <citation type="submission" date="2018-11" db="EMBL/GenBank/DDBJ databases">
        <authorList>
            <consortium name="Pathogen Informatics"/>
        </authorList>
    </citation>
    <scope>NUCLEOTIDE SEQUENCE [LARGE SCALE GENOMIC DNA]</scope>
</reference>
<proteinExistence type="predicted"/>
<dbReference type="Proteomes" id="UP000281553">
    <property type="component" value="Unassembled WGS sequence"/>
</dbReference>
<dbReference type="AlphaFoldDB" id="A0A3P7NHL1"/>
<accession>A0A3P7NHL1</accession>
<name>A0A3P7NHL1_DIBLA</name>
<evidence type="ECO:0000313" key="2">
    <source>
        <dbReference type="Proteomes" id="UP000281553"/>
    </source>
</evidence>
<keyword evidence="2" id="KW-1185">Reference proteome</keyword>
<evidence type="ECO:0000313" key="1">
    <source>
        <dbReference type="EMBL" id="VDN36553.1"/>
    </source>
</evidence>
<dbReference type="EMBL" id="UYRU01089077">
    <property type="protein sequence ID" value="VDN36553.1"/>
    <property type="molecule type" value="Genomic_DNA"/>
</dbReference>
<gene>
    <name evidence="1" type="ORF">DILT_LOCUS17061</name>
</gene>
<sequence>MKVTPTLRTKSPNFRNNCSLAPLPSLLNYRRSLRNEIRP</sequence>